<dbReference type="Gene3D" id="1.10.10.10">
    <property type="entry name" value="Winged helix-like DNA-binding domain superfamily/Winged helix DNA-binding domain"/>
    <property type="match status" value="1"/>
</dbReference>
<dbReference type="InterPro" id="IPR036388">
    <property type="entry name" value="WH-like_DNA-bd_sf"/>
</dbReference>
<dbReference type="SUPFAM" id="SSF46785">
    <property type="entry name" value="Winged helix' DNA-binding domain"/>
    <property type="match status" value="1"/>
</dbReference>
<dbReference type="Pfam" id="PF12802">
    <property type="entry name" value="MarR_2"/>
    <property type="match status" value="1"/>
</dbReference>
<organism evidence="5 6">
    <name type="scientific">Pikeienuella piscinae</name>
    <dbReference type="NCBI Taxonomy" id="2748098"/>
    <lineage>
        <taxon>Bacteria</taxon>
        <taxon>Pseudomonadati</taxon>
        <taxon>Pseudomonadota</taxon>
        <taxon>Alphaproteobacteria</taxon>
        <taxon>Rhodobacterales</taxon>
        <taxon>Paracoccaceae</taxon>
        <taxon>Pikeienuella</taxon>
    </lineage>
</organism>
<dbReference type="GO" id="GO:0003700">
    <property type="term" value="F:DNA-binding transcription factor activity"/>
    <property type="evidence" value="ECO:0007669"/>
    <property type="project" value="InterPro"/>
</dbReference>
<protein>
    <submittedName>
        <fullName evidence="5">MarR family transcriptional regulator</fullName>
    </submittedName>
</protein>
<dbReference type="Proteomes" id="UP000503336">
    <property type="component" value="Chromosome"/>
</dbReference>
<feature type="domain" description="HTH marR-type" evidence="4">
    <location>
        <begin position="1"/>
        <end position="141"/>
    </location>
</feature>
<name>A0A7L5BYD8_9RHOB</name>
<accession>A0A7L5BYD8</accession>
<dbReference type="InterPro" id="IPR000835">
    <property type="entry name" value="HTH_MarR-typ"/>
</dbReference>
<dbReference type="PANTHER" id="PTHR33164:SF43">
    <property type="entry name" value="HTH-TYPE TRANSCRIPTIONAL REPRESSOR YETL"/>
    <property type="match status" value="1"/>
</dbReference>
<evidence type="ECO:0000256" key="3">
    <source>
        <dbReference type="ARBA" id="ARBA00023163"/>
    </source>
</evidence>
<dbReference type="InterPro" id="IPR036390">
    <property type="entry name" value="WH_DNA-bd_sf"/>
</dbReference>
<dbReference type="AlphaFoldDB" id="A0A7L5BYD8"/>
<dbReference type="SMART" id="SM00347">
    <property type="entry name" value="HTH_MARR"/>
    <property type="match status" value="1"/>
</dbReference>
<gene>
    <name evidence="5" type="ORF">G5B40_10585</name>
</gene>
<keyword evidence="6" id="KW-1185">Reference proteome</keyword>
<evidence type="ECO:0000313" key="5">
    <source>
        <dbReference type="EMBL" id="QIE55858.1"/>
    </source>
</evidence>
<dbReference type="PANTHER" id="PTHR33164">
    <property type="entry name" value="TRANSCRIPTIONAL REGULATOR, MARR FAMILY"/>
    <property type="match status" value="1"/>
</dbReference>
<evidence type="ECO:0000313" key="6">
    <source>
        <dbReference type="Proteomes" id="UP000503336"/>
    </source>
</evidence>
<dbReference type="InterPro" id="IPR039422">
    <property type="entry name" value="MarR/SlyA-like"/>
</dbReference>
<dbReference type="PROSITE" id="PS01117">
    <property type="entry name" value="HTH_MARR_1"/>
    <property type="match status" value="1"/>
</dbReference>
<dbReference type="GO" id="GO:0003677">
    <property type="term" value="F:DNA binding"/>
    <property type="evidence" value="ECO:0007669"/>
    <property type="project" value="UniProtKB-KW"/>
</dbReference>
<dbReference type="GO" id="GO:0006950">
    <property type="term" value="P:response to stress"/>
    <property type="evidence" value="ECO:0007669"/>
    <property type="project" value="TreeGrafter"/>
</dbReference>
<dbReference type="PROSITE" id="PS50995">
    <property type="entry name" value="HTH_MARR_2"/>
    <property type="match status" value="1"/>
</dbReference>
<dbReference type="EMBL" id="CP049056">
    <property type="protein sequence ID" value="QIE55858.1"/>
    <property type="molecule type" value="Genomic_DNA"/>
</dbReference>
<dbReference type="RefSeq" id="WP_165098312.1">
    <property type="nucleotide sequence ID" value="NZ_CP049056.1"/>
</dbReference>
<keyword evidence="2" id="KW-0238">DNA-binding</keyword>
<dbReference type="InterPro" id="IPR023187">
    <property type="entry name" value="Tscrpt_reg_MarR-type_CS"/>
</dbReference>
<keyword evidence="3" id="KW-0804">Transcription</keyword>
<evidence type="ECO:0000256" key="1">
    <source>
        <dbReference type="ARBA" id="ARBA00023015"/>
    </source>
</evidence>
<evidence type="ECO:0000259" key="4">
    <source>
        <dbReference type="PROSITE" id="PS50995"/>
    </source>
</evidence>
<dbReference type="KEGG" id="hdh:G5B40_10585"/>
<keyword evidence="1" id="KW-0805">Transcription regulation</keyword>
<proteinExistence type="predicted"/>
<reference evidence="5 6" key="1">
    <citation type="submission" date="2020-02" db="EMBL/GenBank/DDBJ databases">
        <title>complete genome sequence of Rhodobacteraceae bacterium.</title>
        <authorList>
            <person name="Park J."/>
            <person name="Kim Y.-S."/>
            <person name="Kim K.-H."/>
        </authorList>
    </citation>
    <scope>NUCLEOTIDE SEQUENCE [LARGE SCALE GENOMIC DNA]</scope>
    <source>
        <strain evidence="5 6">RR4-56</strain>
    </source>
</reference>
<evidence type="ECO:0000256" key="2">
    <source>
        <dbReference type="ARBA" id="ARBA00023125"/>
    </source>
</evidence>
<sequence>MRAIDDPITFTVLTEIRAIEQLVELRLQRALPDGLELSQFAVLNHFSHLGGEKSPAQLAKVFQLTKGAMTNTIQRLEAAGHVRVRPDEKDRRRKLVSLTESGLEMRNRAINALAPVFAEITAGVGRDRLRSALPALRELRLFLSAAEHTKPRKSG</sequence>
<dbReference type="PRINTS" id="PR00598">
    <property type="entry name" value="HTHMARR"/>
</dbReference>